<dbReference type="InterPro" id="IPR012796">
    <property type="entry name" value="Lysidine-tRNA-synth_C"/>
</dbReference>
<dbReference type="GO" id="GO:0006400">
    <property type="term" value="P:tRNA modification"/>
    <property type="evidence" value="ECO:0007669"/>
    <property type="project" value="UniProtKB-UniRule"/>
</dbReference>
<dbReference type="InterPro" id="IPR012094">
    <property type="entry name" value="tRNA_Ile_lys_synt"/>
</dbReference>
<dbReference type="HOGENOM" id="CLU_018869_0_2_9"/>
<dbReference type="SUPFAM" id="SSF52402">
    <property type="entry name" value="Adenine nucleotide alpha hydrolases-like"/>
    <property type="match status" value="1"/>
</dbReference>
<gene>
    <name evidence="8 10" type="primary">tilS</name>
    <name evidence="10" type="ORF">HMPREF0444_1618</name>
</gene>
<protein>
    <recommendedName>
        <fullName evidence="8">tRNA(Ile)-lysidine synthase</fullName>
        <ecNumber evidence="8">6.3.4.19</ecNumber>
    </recommendedName>
    <alternativeName>
        <fullName evidence="8">tRNA(Ile)-2-lysyl-cytidine synthase</fullName>
    </alternativeName>
    <alternativeName>
        <fullName evidence="8">tRNA(Ile)-lysidine synthetase</fullName>
    </alternativeName>
</protein>
<dbReference type="STRING" id="638301.HMPREF0444_1618"/>
<evidence type="ECO:0000256" key="1">
    <source>
        <dbReference type="ARBA" id="ARBA00004496"/>
    </source>
</evidence>
<dbReference type="HAMAP" id="MF_01161">
    <property type="entry name" value="tRNA_Ile_lys_synt"/>
    <property type="match status" value="1"/>
</dbReference>
<comment type="domain">
    <text evidence="8">The N-terminal region contains the highly conserved SGGXDS motif, predicted to be a P-loop motif involved in ATP binding.</text>
</comment>
<evidence type="ECO:0000313" key="10">
    <source>
        <dbReference type="EMBL" id="EEW36629.1"/>
    </source>
</evidence>
<dbReference type="GO" id="GO:0005524">
    <property type="term" value="F:ATP binding"/>
    <property type="evidence" value="ECO:0007669"/>
    <property type="project" value="UniProtKB-UniRule"/>
</dbReference>
<dbReference type="CDD" id="cd01992">
    <property type="entry name" value="TilS_N"/>
    <property type="match status" value="1"/>
</dbReference>
<keyword evidence="3 8" id="KW-0436">Ligase</keyword>
<evidence type="ECO:0000259" key="9">
    <source>
        <dbReference type="SMART" id="SM00977"/>
    </source>
</evidence>
<comment type="similarity">
    <text evidence="8">Belongs to the tRNA(Ile)-lysidine synthase family.</text>
</comment>
<dbReference type="AlphaFoldDB" id="C8NI73"/>
<dbReference type="NCBIfam" id="TIGR02432">
    <property type="entry name" value="lysidine_TilS_N"/>
    <property type="match status" value="1"/>
</dbReference>
<keyword evidence="5 8" id="KW-0547">Nucleotide-binding</keyword>
<dbReference type="SUPFAM" id="SSF56037">
    <property type="entry name" value="PheT/TilS domain"/>
    <property type="match status" value="1"/>
</dbReference>
<keyword evidence="11" id="KW-1185">Reference proteome</keyword>
<dbReference type="GeneID" id="78412614"/>
<feature type="binding site" evidence="8">
    <location>
        <begin position="26"/>
        <end position="31"/>
    </location>
    <ligand>
        <name>ATP</name>
        <dbReference type="ChEBI" id="CHEBI:30616"/>
    </ligand>
</feature>
<accession>C8NI73</accession>
<comment type="function">
    <text evidence="8">Ligates lysine onto the cytidine present at position 34 of the AUA codon-specific tRNA(Ile) that contains the anticodon CAU, in an ATP-dependent manner. Cytidine is converted to lysidine, thus changing the amino acid specificity of the tRNA from methionine to isoleucine.</text>
</comment>
<dbReference type="NCBIfam" id="TIGR02433">
    <property type="entry name" value="lysidine_TilS_C"/>
    <property type="match status" value="1"/>
</dbReference>
<dbReference type="Pfam" id="PF11734">
    <property type="entry name" value="TilS_C"/>
    <property type="match status" value="1"/>
</dbReference>
<dbReference type="Gene3D" id="3.40.50.620">
    <property type="entry name" value="HUPs"/>
    <property type="match status" value="1"/>
</dbReference>
<name>C8NI73_9LACT</name>
<keyword evidence="4 8" id="KW-0819">tRNA processing</keyword>
<evidence type="ECO:0000313" key="11">
    <source>
        <dbReference type="Proteomes" id="UP000005926"/>
    </source>
</evidence>
<dbReference type="InterPro" id="IPR012795">
    <property type="entry name" value="tRNA_Ile_lys_synt_N"/>
</dbReference>
<comment type="catalytic activity">
    <reaction evidence="7 8">
        <text>cytidine(34) in tRNA(Ile2) + L-lysine + ATP = lysidine(34) in tRNA(Ile2) + AMP + diphosphate + H(+)</text>
        <dbReference type="Rhea" id="RHEA:43744"/>
        <dbReference type="Rhea" id="RHEA-COMP:10625"/>
        <dbReference type="Rhea" id="RHEA-COMP:10670"/>
        <dbReference type="ChEBI" id="CHEBI:15378"/>
        <dbReference type="ChEBI" id="CHEBI:30616"/>
        <dbReference type="ChEBI" id="CHEBI:32551"/>
        <dbReference type="ChEBI" id="CHEBI:33019"/>
        <dbReference type="ChEBI" id="CHEBI:82748"/>
        <dbReference type="ChEBI" id="CHEBI:83665"/>
        <dbReference type="ChEBI" id="CHEBI:456215"/>
        <dbReference type="EC" id="6.3.4.19"/>
    </reaction>
</comment>
<dbReference type="PANTHER" id="PTHR43033:SF1">
    <property type="entry name" value="TRNA(ILE)-LYSIDINE SYNTHASE-RELATED"/>
    <property type="match status" value="1"/>
</dbReference>
<evidence type="ECO:0000256" key="4">
    <source>
        <dbReference type="ARBA" id="ARBA00022694"/>
    </source>
</evidence>
<comment type="subcellular location">
    <subcellularLocation>
        <location evidence="1 8">Cytoplasm</location>
    </subcellularLocation>
</comment>
<dbReference type="InterPro" id="IPR014729">
    <property type="entry name" value="Rossmann-like_a/b/a_fold"/>
</dbReference>
<keyword evidence="2 8" id="KW-0963">Cytoplasm</keyword>
<evidence type="ECO:0000256" key="6">
    <source>
        <dbReference type="ARBA" id="ARBA00022840"/>
    </source>
</evidence>
<dbReference type="Pfam" id="PF01171">
    <property type="entry name" value="ATP_bind_3"/>
    <property type="match status" value="1"/>
</dbReference>
<dbReference type="PANTHER" id="PTHR43033">
    <property type="entry name" value="TRNA(ILE)-LYSIDINE SYNTHASE-RELATED"/>
    <property type="match status" value="1"/>
</dbReference>
<reference evidence="10 11" key="1">
    <citation type="submission" date="2009-08" db="EMBL/GenBank/DDBJ databases">
        <authorList>
            <person name="Muzny D."/>
            <person name="Qin X."/>
            <person name="Deng J."/>
            <person name="Jiang H."/>
            <person name="Liu Y."/>
            <person name="Qu J."/>
            <person name="Song X.-Z."/>
            <person name="Zhang L."/>
            <person name="Thornton R."/>
            <person name="Coyle M."/>
            <person name="Francisco L."/>
            <person name="Jackson L."/>
            <person name="Javaid M."/>
            <person name="Korchina V."/>
            <person name="Kovar C."/>
            <person name="Mata R."/>
            <person name="Mathew T."/>
            <person name="Ngo R."/>
            <person name="Nguyen L."/>
            <person name="Nguyen N."/>
            <person name="Okwuonu G."/>
            <person name="Ongeri F."/>
            <person name="Pham C."/>
            <person name="Simmons D."/>
            <person name="Wilczek-Boney K."/>
            <person name="Hale W."/>
            <person name="Jakkamsetti A."/>
            <person name="Pham P."/>
            <person name="Ruth R."/>
            <person name="San Lucas F."/>
            <person name="Warren J."/>
            <person name="Zhang J."/>
            <person name="Zhao Z."/>
            <person name="Zhou C."/>
            <person name="Zhu D."/>
            <person name="Lee S."/>
            <person name="Bess C."/>
            <person name="Blankenburg K."/>
            <person name="Forbes L."/>
            <person name="Fu Q."/>
            <person name="Gubbala S."/>
            <person name="Hirani K."/>
            <person name="Jayaseelan J.C."/>
            <person name="Lara F."/>
            <person name="Munidasa M."/>
            <person name="Palculict T."/>
            <person name="Patil S."/>
            <person name="Pu L.-L."/>
            <person name="Saada N."/>
            <person name="Tang L."/>
            <person name="Weissenberger G."/>
            <person name="Zhu Y."/>
            <person name="Hemphill L."/>
            <person name="Shang Y."/>
            <person name="Youmans B."/>
            <person name="Ayvaz T."/>
            <person name="Ross M."/>
            <person name="Santibanez J."/>
            <person name="Aqrawi P."/>
            <person name="Gross S."/>
            <person name="Joshi V."/>
            <person name="Fowler G."/>
            <person name="Nazareth L."/>
            <person name="Reid J."/>
            <person name="Worley K."/>
            <person name="Petrosino J."/>
            <person name="Highlander S."/>
            <person name="Gibbs R."/>
        </authorList>
    </citation>
    <scope>NUCLEOTIDE SEQUENCE [LARGE SCALE GENOMIC DNA]</scope>
    <source>
        <strain evidence="10 11">ATCC 49175</strain>
    </source>
</reference>
<organism evidence="10 11">
    <name type="scientific">Granulicatella adiacens ATCC 49175</name>
    <dbReference type="NCBI Taxonomy" id="638301"/>
    <lineage>
        <taxon>Bacteria</taxon>
        <taxon>Bacillati</taxon>
        <taxon>Bacillota</taxon>
        <taxon>Bacilli</taxon>
        <taxon>Lactobacillales</taxon>
        <taxon>Carnobacteriaceae</taxon>
        <taxon>Granulicatella</taxon>
    </lineage>
</organism>
<dbReference type="InterPro" id="IPR011063">
    <property type="entry name" value="TilS/TtcA_N"/>
</dbReference>
<proteinExistence type="inferred from homology"/>
<comment type="caution">
    <text evidence="10">The sequence shown here is derived from an EMBL/GenBank/DDBJ whole genome shotgun (WGS) entry which is preliminary data.</text>
</comment>
<dbReference type="GO" id="GO:0005737">
    <property type="term" value="C:cytoplasm"/>
    <property type="evidence" value="ECO:0007669"/>
    <property type="project" value="UniProtKB-SubCell"/>
</dbReference>
<evidence type="ECO:0000256" key="5">
    <source>
        <dbReference type="ARBA" id="ARBA00022741"/>
    </source>
</evidence>
<evidence type="ECO:0000256" key="8">
    <source>
        <dbReference type="HAMAP-Rule" id="MF_01161"/>
    </source>
</evidence>
<evidence type="ECO:0000256" key="3">
    <source>
        <dbReference type="ARBA" id="ARBA00022598"/>
    </source>
</evidence>
<sequence>MQHQFASLFRKRVPEYTHQKYVLAVSGGVDSMVLLNAMALLFEDHAKDHIVVAHVNYGLRAQSMDEEQLVRRFCKSRQIPFEIKNFKETKEEKASESILRNFRYEFFEEVLKKHQAHYLVVAHHQDDQLETILMKWSRGSTLEGLSGMKEIRQVKGMTILRPFLSLNKKELYQEAETHQVPYLEDESNESDNYTRNRYRHHVVPFLKEENPNAGSHFQKSAQMIADAVACLMPILEEKQELLFQKGKKRVLFHREAFLKEPVEMQRLLLQQVLIQMDTTISVVQMEQILEKIGSNKAQLTLDLSNGWKFKKRYEECLFEKGRPRVVPNIEYVLSKPEDTLIRPNEDEQILLTTGKTSSEFAFPVNKEDFPLTIRHAKAGDKIALNAEGTKHQKISRWFINSKIPLEERKQIWVVEDAGKKIRAILGYRYAHPLSFEEETGKMILSYENKTRCTHVKK</sequence>
<dbReference type="GO" id="GO:0032267">
    <property type="term" value="F:tRNA(Ile)-lysidine synthase activity"/>
    <property type="evidence" value="ECO:0007669"/>
    <property type="project" value="UniProtKB-EC"/>
</dbReference>
<dbReference type="eggNOG" id="COG0037">
    <property type="taxonomic scope" value="Bacteria"/>
</dbReference>
<evidence type="ECO:0000256" key="7">
    <source>
        <dbReference type="ARBA" id="ARBA00048539"/>
    </source>
</evidence>
<dbReference type="Proteomes" id="UP000005926">
    <property type="component" value="Unassembled WGS sequence"/>
</dbReference>
<keyword evidence="6 8" id="KW-0067">ATP-binding</keyword>
<dbReference type="Gene3D" id="3.30.465.60">
    <property type="match status" value="1"/>
</dbReference>
<feature type="domain" description="Lysidine-tRNA(Ile) synthetase C-terminal" evidence="9">
    <location>
        <begin position="371"/>
        <end position="446"/>
    </location>
</feature>
<dbReference type="EC" id="6.3.4.19" evidence="8"/>
<dbReference type="RefSeq" id="WP_005606120.1">
    <property type="nucleotide sequence ID" value="NZ_CP102283.1"/>
</dbReference>
<dbReference type="EMBL" id="ACKZ01000026">
    <property type="protein sequence ID" value="EEW36629.1"/>
    <property type="molecule type" value="Genomic_DNA"/>
</dbReference>
<dbReference type="SMART" id="SM00977">
    <property type="entry name" value="TilS_C"/>
    <property type="match status" value="1"/>
</dbReference>
<evidence type="ECO:0000256" key="2">
    <source>
        <dbReference type="ARBA" id="ARBA00022490"/>
    </source>
</evidence>